<dbReference type="EMBL" id="WPHU01000004">
    <property type="protein sequence ID" value="MVA56759.1"/>
    <property type="molecule type" value="Genomic_DNA"/>
</dbReference>
<organism evidence="2 3">
    <name type="scientific">Agrobacterium vitis</name>
    <name type="common">Rhizobium vitis</name>
    <dbReference type="NCBI Taxonomy" id="373"/>
    <lineage>
        <taxon>Bacteria</taxon>
        <taxon>Pseudomonadati</taxon>
        <taxon>Pseudomonadota</taxon>
        <taxon>Alphaproteobacteria</taxon>
        <taxon>Hyphomicrobiales</taxon>
        <taxon>Rhizobiaceae</taxon>
        <taxon>Rhizobium/Agrobacterium group</taxon>
        <taxon>Agrobacterium</taxon>
    </lineage>
</organism>
<evidence type="ECO:0000259" key="1">
    <source>
        <dbReference type="Pfam" id="PF02627"/>
    </source>
</evidence>
<name>A0A7K1RFQ3_AGRVI</name>
<dbReference type="GO" id="GO:0051920">
    <property type="term" value="F:peroxiredoxin activity"/>
    <property type="evidence" value="ECO:0007669"/>
    <property type="project" value="InterPro"/>
</dbReference>
<comment type="caution">
    <text evidence="2">The sequence shown here is derived from an EMBL/GenBank/DDBJ whole genome shotgun (WGS) entry which is preliminary data.</text>
</comment>
<proteinExistence type="predicted"/>
<feature type="domain" description="Carboxymuconolactone decarboxylase-like" evidence="1">
    <location>
        <begin position="44"/>
        <end position="95"/>
    </location>
</feature>
<dbReference type="PANTHER" id="PTHR34846">
    <property type="entry name" value="4-CARBOXYMUCONOLACTONE DECARBOXYLASE FAMILY PROTEIN (AFU_ORTHOLOGUE AFUA_6G11590)"/>
    <property type="match status" value="1"/>
</dbReference>
<dbReference type="SUPFAM" id="SSF69118">
    <property type="entry name" value="AhpD-like"/>
    <property type="match status" value="1"/>
</dbReference>
<evidence type="ECO:0000313" key="3">
    <source>
        <dbReference type="Proteomes" id="UP000440716"/>
    </source>
</evidence>
<dbReference type="Pfam" id="PF02627">
    <property type="entry name" value="CMD"/>
    <property type="match status" value="1"/>
</dbReference>
<sequence>MGRIKYLRMEDLQPEHRNIPRMTSNITRAVAHSPVLANLVAARGMYFRHQSGLNPRLRELAILQVGYSTRSAYEWAHHVDVALSFGVSRDDIRAIGVESEGGETHLEPLARVVLAATRELTDHITLSGERFDQLAQALSSKHLVDLLVTIGEYIGLVRVMAAIEIDLEPEYAPFLQEFPLPGTGRL</sequence>
<reference evidence="2 3" key="1">
    <citation type="submission" date="2019-12" db="EMBL/GenBank/DDBJ databases">
        <title>Whole-genome sequencing of Allorhizobium vitis.</title>
        <authorList>
            <person name="Gan H.M."/>
            <person name="Szegedi E."/>
            <person name="Burr T."/>
            <person name="Savka M.A."/>
        </authorList>
    </citation>
    <scope>NUCLEOTIDE SEQUENCE [LARGE SCALE GENOMIC DNA]</scope>
    <source>
        <strain evidence="2 3">CG415</strain>
    </source>
</reference>
<accession>A0A7K1RFQ3</accession>
<dbReference type="InterPro" id="IPR029032">
    <property type="entry name" value="AhpD-like"/>
</dbReference>
<gene>
    <name evidence="2" type="ORF">GOZ88_11630</name>
</gene>
<dbReference type="Gene3D" id="1.20.1290.10">
    <property type="entry name" value="AhpD-like"/>
    <property type="match status" value="1"/>
</dbReference>
<dbReference type="AlphaFoldDB" id="A0A7K1RFQ3"/>
<dbReference type="Proteomes" id="UP000440716">
    <property type="component" value="Unassembled WGS sequence"/>
</dbReference>
<evidence type="ECO:0000313" key="2">
    <source>
        <dbReference type="EMBL" id="MVA56759.1"/>
    </source>
</evidence>
<dbReference type="InterPro" id="IPR003779">
    <property type="entry name" value="CMD-like"/>
</dbReference>
<dbReference type="PANTHER" id="PTHR34846:SF11">
    <property type="entry name" value="4-CARBOXYMUCONOLACTONE DECARBOXYLASE FAMILY PROTEIN (AFU_ORTHOLOGUE AFUA_6G11590)"/>
    <property type="match status" value="1"/>
</dbReference>
<protein>
    <submittedName>
        <fullName evidence="2">Carboxymuconolactone decarboxylase family protein</fullName>
    </submittedName>
</protein>